<protein>
    <recommendedName>
        <fullName evidence="3">phosphatidylserine decarboxylase</fullName>
        <ecNumber evidence="3">4.1.1.65</ecNumber>
    </recommendedName>
</protein>
<dbReference type="EC" id="4.1.1.65" evidence="3"/>
<dbReference type="InterPro" id="IPR003817">
    <property type="entry name" value="PS_Dcarbxylase"/>
</dbReference>
<dbReference type="RefSeq" id="WP_121678835.1">
    <property type="nucleotide sequence ID" value="NZ_RCVZ01000001.1"/>
</dbReference>
<keyword evidence="8" id="KW-0594">Phospholipid biosynthesis</keyword>
<dbReference type="EMBL" id="RCVZ01000001">
    <property type="protein sequence ID" value="RLQ98145.1"/>
    <property type="molecule type" value="Genomic_DNA"/>
</dbReference>
<comment type="pathway">
    <text evidence="12">Phospholipid metabolism; phosphatidylethanolamine biosynthesis.</text>
</comment>
<evidence type="ECO:0000256" key="6">
    <source>
        <dbReference type="ARBA" id="ARBA00023098"/>
    </source>
</evidence>
<gene>
    <name evidence="13" type="ORF">D9X91_01790</name>
</gene>
<evidence type="ECO:0000256" key="4">
    <source>
        <dbReference type="ARBA" id="ARBA00022516"/>
    </source>
</evidence>
<accession>A0A3L7K6B7</accession>
<keyword evidence="4" id="KW-0444">Lipid biosynthesis</keyword>
<evidence type="ECO:0000313" key="14">
    <source>
        <dbReference type="Proteomes" id="UP000276770"/>
    </source>
</evidence>
<evidence type="ECO:0000256" key="12">
    <source>
        <dbReference type="ARBA" id="ARBA00024326"/>
    </source>
</evidence>
<dbReference type="NCBIfam" id="TIGR00163">
    <property type="entry name" value="PS_decarb"/>
    <property type="match status" value="1"/>
</dbReference>
<proteinExistence type="predicted"/>
<dbReference type="PANTHER" id="PTHR10067:SF6">
    <property type="entry name" value="PHOSPHATIDYLSERINE DECARBOXYLASE PROENZYME, MITOCHONDRIAL"/>
    <property type="match status" value="1"/>
</dbReference>
<dbReference type="NCBIfam" id="NF002853">
    <property type="entry name" value="PRK03140.1"/>
    <property type="match status" value="1"/>
</dbReference>
<evidence type="ECO:0000256" key="3">
    <source>
        <dbReference type="ARBA" id="ARBA00012243"/>
    </source>
</evidence>
<keyword evidence="6" id="KW-0443">Lipid metabolism</keyword>
<sequence length="259" mass="29637">MKSFIYKRLIELTNGRITSSLIKKFAGSKSSKWIIPSFVDWYKINQDEMLLPLTEYNTLHDLFIRKLQAEARPIDQNDKSVVSPVDAVVEDMGEISEEAEIIVKNKKYSITDMLGKEEIKGKYIGGTFLVLYLSPSHYHRIHSPVDGMAVRQYSLGQKSYPVNKYGLKYGKEPLSKNFRKVTEIRTQAGHVAVVKVGAMFINSIEMVKDDNDWKKGEEVAYFSFGSTIVLLFEKGIFIPEENIRIPYDVRVGERIGKLK</sequence>
<dbReference type="Pfam" id="PF02666">
    <property type="entry name" value="PS_Dcarbxylase"/>
    <property type="match status" value="1"/>
</dbReference>
<keyword evidence="9 13" id="KW-0456">Lyase</keyword>
<dbReference type="AlphaFoldDB" id="A0A3L7K6B7"/>
<comment type="pathway">
    <text evidence="2">Lipid metabolism.</text>
</comment>
<dbReference type="GO" id="GO:0006646">
    <property type="term" value="P:phosphatidylethanolamine biosynthetic process"/>
    <property type="evidence" value="ECO:0007669"/>
    <property type="project" value="UniProtKB-UniPathway"/>
</dbReference>
<evidence type="ECO:0000256" key="10">
    <source>
        <dbReference type="ARBA" id="ARBA00023264"/>
    </source>
</evidence>
<evidence type="ECO:0000256" key="5">
    <source>
        <dbReference type="ARBA" id="ARBA00022793"/>
    </source>
</evidence>
<dbReference type="PANTHER" id="PTHR10067">
    <property type="entry name" value="PHOSPHATIDYLSERINE DECARBOXYLASE"/>
    <property type="match status" value="1"/>
</dbReference>
<keyword evidence="14" id="KW-1185">Reference proteome</keyword>
<keyword evidence="11" id="KW-0670">Pyruvate</keyword>
<evidence type="ECO:0000313" key="13">
    <source>
        <dbReference type="EMBL" id="RLQ98145.1"/>
    </source>
</evidence>
<comment type="caution">
    <text evidence="13">The sequence shown here is derived from an EMBL/GenBank/DDBJ whole genome shotgun (WGS) entry which is preliminary data.</text>
</comment>
<comment type="cofactor">
    <cofactor evidence="1">
        <name>pyruvate</name>
        <dbReference type="ChEBI" id="CHEBI:15361"/>
    </cofactor>
</comment>
<evidence type="ECO:0000256" key="7">
    <source>
        <dbReference type="ARBA" id="ARBA00023145"/>
    </source>
</evidence>
<keyword evidence="7" id="KW-0865">Zymogen</keyword>
<evidence type="ECO:0000256" key="9">
    <source>
        <dbReference type="ARBA" id="ARBA00023239"/>
    </source>
</evidence>
<evidence type="ECO:0000256" key="2">
    <source>
        <dbReference type="ARBA" id="ARBA00005189"/>
    </source>
</evidence>
<keyword evidence="5" id="KW-0210">Decarboxylase</keyword>
<dbReference type="GO" id="GO:0004609">
    <property type="term" value="F:phosphatidylserine decarboxylase activity"/>
    <property type="evidence" value="ECO:0007669"/>
    <property type="project" value="UniProtKB-EC"/>
</dbReference>
<keyword evidence="10" id="KW-1208">Phospholipid metabolism</keyword>
<organism evidence="13 14">
    <name type="scientific">Falsibacillus albus</name>
    <dbReference type="NCBI Taxonomy" id="2478915"/>
    <lineage>
        <taxon>Bacteria</taxon>
        <taxon>Bacillati</taxon>
        <taxon>Bacillota</taxon>
        <taxon>Bacilli</taxon>
        <taxon>Bacillales</taxon>
        <taxon>Bacillaceae</taxon>
        <taxon>Falsibacillus</taxon>
    </lineage>
</organism>
<dbReference type="OrthoDB" id="9802030at2"/>
<dbReference type="InterPro" id="IPR033177">
    <property type="entry name" value="PSD-B"/>
</dbReference>
<dbReference type="UniPathway" id="UPA00558"/>
<evidence type="ECO:0000256" key="1">
    <source>
        <dbReference type="ARBA" id="ARBA00001928"/>
    </source>
</evidence>
<dbReference type="Proteomes" id="UP000276770">
    <property type="component" value="Unassembled WGS sequence"/>
</dbReference>
<evidence type="ECO:0000256" key="11">
    <source>
        <dbReference type="ARBA" id="ARBA00023317"/>
    </source>
</evidence>
<name>A0A3L7K6B7_9BACI</name>
<evidence type="ECO:0000256" key="8">
    <source>
        <dbReference type="ARBA" id="ARBA00023209"/>
    </source>
</evidence>
<reference evidence="13 14" key="1">
    <citation type="submission" date="2018-10" db="EMBL/GenBank/DDBJ databases">
        <title>Falsibacillus sp. genome draft.</title>
        <authorList>
            <person name="Shi S."/>
        </authorList>
    </citation>
    <scope>NUCLEOTIDE SEQUENCE [LARGE SCALE GENOMIC DNA]</scope>
    <source>
        <strain evidence="13 14">GY 10110</strain>
    </source>
</reference>